<dbReference type="SMART" id="SM00347">
    <property type="entry name" value="HTH_MARR"/>
    <property type="match status" value="1"/>
</dbReference>
<dbReference type="Proteomes" id="UP001589691">
    <property type="component" value="Unassembled WGS sequence"/>
</dbReference>
<gene>
    <name evidence="2" type="ORF">ACFFLI_07540</name>
</gene>
<dbReference type="PANTHER" id="PTHR33164">
    <property type="entry name" value="TRANSCRIPTIONAL REGULATOR, MARR FAMILY"/>
    <property type="match status" value="1"/>
</dbReference>
<dbReference type="Gene3D" id="1.10.10.10">
    <property type="entry name" value="Winged helix-like DNA-binding domain superfamily/Winged helix DNA-binding domain"/>
    <property type="match status" value="1"/>
</dbReference>
<dbReference type="Pfam" id="PF12802">
    <property type="entry name" value="MarR_2"/>
    <property type="match status" value="1"/>
</dbReference>
<dbReference type="InterPro" id="IPR036388">
    <property type="entry name" value="WH-like_DNA-bd_sf"/>
</dbReference>
<name>A0ABV5WU89_9LACO</name>
<protein>
    <submittedName>
        <fullName evidence="2">MarR family winged helix-turn-helix transcriptional regulator</fullName>
    </submittedName>
</protein>
<dbReference type="InterPro" id="IPR036390">
    <property type="entry name" value="WH_DNA-bd_sf"/>
</dbReference>
<comment type="caution">
    <text evidence="2">The sequence shown here is derived from an EMBL/GenBank/DDBJ whole genome shotgun (WGS) entry which is preliminary data.</text>
</comment>
<reference evidence="2 3" key="1">
    <citation type="submission" date="2024-09" db="EMBL/GenBank/DDBJ databases">
        <authorList>
            <person name="Sun Q."/>
            <person name="Mori K."/>
        </authorList>
    </citation>
    <scope>NUCLEOTIDE SEQUENCE [LARGE SCALE GENOMIC DNA]</scope>
    <source>
        <strain evidence="2 3">TBRC 4576</strain>
    </source>
</reference>
<dbReference type="PROSITE" id="PS50995">
    <property type="entry name" value="HTH_MARR_2"/>
    <property type="match status" value="1"/>
</dbReference>
<organism evidence="2 3">
    <name type="scientific">Lactiplantibacillus modestisalitolerans</name>
    <dbReference type="NCBI Taxonomy" id="1457219"/>
    <lineage>
        <taxon>Bacteria</taxon>
        <taxon>Bacillati</taxon>
        <taxon>Bacillota</taxon>
        <taxon>Bacilli</taxon>
        <taxon>Lactobacillales</taxon>
        <taxon>Lactobacillaceae</taxon>
        <taxon>Lactiplantibacillus</taxon>
    </lineage>
</organism>
<sequence length="130" mass="14680">MKQSINYIMNLMHLERDLKRLTSKWAATTGLSLNELRILVYVEQNPEIQIGDVAEALNVAKASLAQNIGTLIQQNWLQSEPIKQDRRLRVLTLTESGQERMQAIDEQLVTSLDSQPAKQLAAQLAALQQK</sequence>
<evidence type="ECO:0000259" key="1">
    <source>
        <dbReference type="PROSITE" id="PS50995"/>
    </source>
</evidence>
<proteinExistence type="predicted"/>
<accession>A0ABV5WU89</accession>
<dbReference type="RefSeq" id="WP_137641442.1">
    <property type="nucleotide sequence ID" value="NZ_BJEA01000001.1"/>
</dbReference>
<dbReference type="InterPro" id="IPR039422">
    <property type="entry name" value="MarR/SlyA-like"/>
</dbReference>
<dbReference type="InterPro" id="IPR000835">
    <property type="entry name" value="HTH_MarR-typ"/>
</dbReference>
<dbReference type="EMBL" id="JBHLZY010000020">
    <property type="protein sequence ID" value="MFB9769715.1"/>
    <property type="molecule type" value="Genomic_DNA"/>
</dbReference>
<dbReference type="PANTHER" id="PTHR33164:SF103">
    <property type="entry name" value="REGULATORY PROTEIN MARR"/>
    <property type="match status" value="1"/>
</dbReference>
<dbReference type="SUPFAM" id="SSF46785">
    <property type="entry name" value="Winged helix' DNA-binding domain"/>
    <property type="match status" value="1"/>
</dbReference>
<feature type="domain" description="HTH marR-type" evidence="1">
    <location>
        <begin position="4"/>
        <end position="130"/>
    </location>
</feature>
<evidence type="ECO:0000313" key="3">
    <source>
        <dbReference type="Proteomes" id="UP001589691"/>
    </source>
</evidence>
<keyword evidence="3" id="KW-1185">Reference proteome</keyword>
<evidence type="ECO:0000313" key="2">
    <source>
        <dbReference type="EMBL" id="MFB9769715.1"/>
    </source>
</evidence>